<reference evidence="2" key="1">
    <citation type="journal article" date="2020" name="Nature">
        <title>Giant virus diversity and host interactions through global metagenomics.</title>
        <authorList>
            <person name="Schulz F."/>
            <person name="Roux S."/>
            <person name="Paez-Espino D."/>
            <person name="Jungbluth S."/>
            <person name="Walsh D.A."/>
            <person name="Denef V.J."/>
            <person name="McMahon K.D."/>
            <person name="Konstantinidis K.T."/>
            <person name="Eloe-Fadrosh E.A."/>
            <person name="Kyrpides N.C."/>
            <person name="Woyke T."/>
        </authorList>
    </citation>
    <scope>NUCLEOTIDE SEQUENCE</scope>
    <source>
        <strain evidence="2">GVMAG-S-1101178-73</strain>
    </source>
</reference>
<feature type="transmembrane region" description="Helical" evidence="1">
    <location>
        <begin position="6"/>
        <end position="22"/>
    </location>
</feature>
<feature type="transmembrane region" description="Helical" evidence="1">
    <location>
        <begin position="63"/>
        <end position="81"/>
    </location>
</feature>
<organism evidence="2">
    <name type="scientific">viral metagenome</name>
    <dbReference type="NCBI Taxonomy" id="1070528"/>
    <lineage>
        <taxon>unclassified sequences</taxon>
        <taxon>metagenomes</taxon>
        <taxon>organismal metagenomes</taxon>
    </lineage>
</organism>
<feature type="transmembrane region" description="Helical" evidence="1">
    <location>
        <begin position="114"/>
        <end position="134"/>
    </location>
</feature>
<dbReference type="AlphaFoldDB" id="A0A6C0K8J7"/>
<evidence type="ECO:0000313" key="2">
    <source>
        <dbReference type="EMBL" id="QHU13406.1"/>
    </source>
</evidence>
<protein>
    <recommendedName>
        <fullName evidence="3">EamA domain-containing protein</fullName>
    </recommendedName>
</protein>
<keyword evidence="1" id="KW-0812">Transmembrane</keyword>
<feature type="transmembrane region" description="Helical" evidence="1">
    <location>
        <begin position="88"/>
        <end position="108"/>
    </location>
</feature>
<name>A0A6C0K8J7_9ZZZZ</name>
<keyword evidence="1" id="KW-0472">Membrane</keyword>
<evidence type="ECO:0008006" key="3">
    <source>
        <dbReference type="Google" id="ProtNLM"/>
    </source>
</evidence>
<keyword evidence="1" id="KW-1133">Transmembrane helix</keyword>
<proteinExistence type="predicted"/>
<dbReference type="EMBL" id="MN740820">
    <property type="protein sequence ID" value="QHU13406.1"/>
    <property type="molecule type" value="Genomic_DNA"/>
</dbReference>
<sequence>MWIPLSIFRSIIIALMILYLRYDNTPQIMHPLIINIITGTLSIAYFTAYYKEHFASEFSNPKYYVYAVVALFVHILGYHIIKTCPNPAYFRVFISLQIIILYLATLYITKEYEVSIQSMLGIICGCLAIILISLDKNNKYN</sequence>
<accession>A0A6C0K8J7</accession>
<feature type="transmembrane region" description="Helical" evidence="1">
    <location>
        <begin position="29"/>
        <end position="51"/>
    </location>
</feature>
<evidence type="ECO:0000256" key="1">
    <source>
        <dbReference type="SAM" id="Phobius"/>
    </source>
</evidence>